<feature type="binding site" evidence="9">
    <location>
        <position position="496"/>
    </location>
    <ligand>
        <name>ATP</name>
        <dbReference type="ChEBI" id="CHEBI:30616"/>
    </ligand>
</feature>
<dbReference type="EC" id="5.6.1.7" evidence="9"/>
<evidence type="ECO:0000256" key="7">
    <source>
        <dbReference type="ARBA" id="ARBA00023235"/>
    </source>
</evidence>
<evidence type="ECO:0000256" key="6">
    <source>
        <dbReference type="ARBA" id="ARBA00023186"/>
    </source>
</evidence>
<dbReference type="GO" id="GO:0140662">
    <property type="term" value="F:ATP-dependent protein folding chaperone"/>
    <property type="evidence" value="ECO:0007669"/>
    <property type="project" value="InterPro"/>
</dbReference>
<dbReference type="AlphaFoldDB" id="A0A8A4ZEJ4"/>
<dbReference type="KEGG" id="psic:J4E96_02005"/>
<dbReference type="NCBIfam" id="TIGR02348">
    <property type="entry name" value="GroEL"/>
    <property type="match status" value="1"/>
</dbReference>
<protein>
    <recommendedName>
        <fullName evidence="9">Chaperonin GroEL</fullName>
        <ecNumber evidence="9">5.6.1.7</ecNumber>
    </recommendedName>
    <alternativeName>
        <fullName evidence="9">60 kDa chaperonin</fullName>
    </alternativeName>
    <alternativeName>
        <fullName evidence="9">Chaperonin-60</fullName>
        <shortName evidence="9">Cpn60</shortName>
    </alternativeName>
</protein>
<dbReference type="InterPro" id="IPR027413">
    <property type="entry name" value="GROEL-like_equatorial_sf"/>
</dbReference>
<dbReference type="PROSITE" id="PS00296">
    <property type="entry name" value="CHAPERONINS_CPN60"/>
    <property type="match status" value="1"/>
</dbReference>
<dbReference type="GO" id="GO:0051082">
    <property type="term" value="F:unfolded protein binding"/>
    <property type="evidence" value="ECO:0007669"/>
    <property type="project" value="UniProtKB-UniRule"/>
</dbReference>
<dbReference type="Proteomes" id="UP000663937">
    <property type="component" value="Chromosome"/>
</dbReference>
<keyword evidence="5 9" id="KW-0067">ATP-binding</keyword>
<evidence type="ECO:0000256" key="12">
    <source>
        <dbReference type="SAM" id="Coils"/>
    </source>
</evidence>
<dbReference type="SUPFAM" id="SSF48592">
    <property type="entry name" value="GroEL equatorial domain-like"/>
    <property type="match status" value="1"/>
</dbReference>
<dbReference type="NCBIfam" id="NF009487">
    <property type="entry name" value="PRK12849.1"/>
    <property type="match status" value="1"/>
</dbReference>
<evidence type="ECO:0000256" key="13">
    <source>
        <dbReference type="SAM" id="MobiDB-lite"/>
    </source>
</evidence>
<dbReference type="NCBIfam" id="NF000592">
    <property type="entry name" value="PRK00013.1"/>
    <property type="match status" value="1"/>
</dbReference>
<dbReference type="InterPro" id="IPR001844">
    <property type="entry name" value="Cpn60/GroEL"/>
</dbReference>
<dbReference type="GO" id="GO:0009986">
    <property type="term" value="C:cell surface"/>
    <property type="evidence" value="ECO:0007669"/>
    <property type="project" value="UniProtKB-SubCell"/>
</dbReference>
<dbReference type="NCBIfam" id="NF009489">
    <property type="entry name" value="PRK12851.1"/>
    <property type="match status" value="1"/>
</dbReference>
<reference evidence="14" key="1">
    <citation type="submission" date="2021-03" db="EMBL/GenBank/DDBJ databases">
        <title>Pengzhenrongella sicca gen. nov., sp. nov., a new member of suborder Micrococcineae isolated from High-Arctic tundra soil.</title>
        <authorList>
            <person name="Peng F."/>
        </authorList>
    </citation>
    <scope>NUCLEOTIDE SEQUENCE</scope>
    <source>
        <strain evidence="14">LRZ-2</strain>
    </source>
</reference>
<dbReference type="GO" id="GO:0042026">
    <property type="term" value="P:protein refolding"/>
    <property type="evidence" value="ECO:0007669"/>
    <property type="project" value="UniProtKB-UniRule"/>
</dbReference>
<evidence type="ECO:0000256" key="1">
    <source>
        <dbReference type="ARBA" id="ARBA00004191"/>
    </source>
</evidence>
<dbReference type="Pfam" id="PF00118">
    <property type="entry name" value="Cpn60_TCP1"/>
    <property type="match status" value="1"/>
</dbReference>
<evidence type="ECO:0000256" key="9">
    <source>
        <dbReference type="HAMAP-Rule" id="MF_00600"/>
    </source>
</evidence>
<dbReference type="Gene3D" id="3.30.260.10">
    <property type="entry name" value="TCP-1-like chaperonin intermediate domain"/>
    <property type="match status" value="1"/>
</dbReference>
<evidence type="ECO:0000313" key="14">
    <source>
        <dbReference type="EMBL" id="QTE29831.1"/>
    </source>
</evidence>
<dbReference type="GO" id="GO:0005737">
    <property type="term" value="C:cytoplasm"/>
    <property type="evidence" value="ECO:0007669"/>
    <property type="project" value="UniProtKB-SubCell"/>
</dbReference>
<feature type="binding site" evidence="9">
    <location>
        <begin position="86"/>
        <end position="90"/>
    </location>
    <ligand>
        <name>ATP</name>
        <dbReference type="ChEBI" id="CHEBI:30616"/>
    </ligand>
</feature>
<comment type="similarity">
    <text evidence="3 9 10">Belongs to the chaperonin (HSP60) family.</text>
</comment>
<comment type="caution">
    <text evidence="9">Lacks conserved residue(s) required for the propagation of feature annotation.</text>
</comment>
<feature type="binding site" evidence="9">
    <location>
        <position position="413"/>
    </location>
    <ligand>
        <name>ATP</name>
        <dbReference type="ChEBI" id="CHEBI:30616"/>
    </ligand>
</feature>
<sequence length="546" mass="56824">MAKIIAFDEEARRGMERGMNALADAVKVTLGPKGRNVVLEKKWGAPTITNDGVSIAKEIELEDPLEKIGAELVKEVAKKTDDVAGDGTTTATVLAQALVREGLRNVAAGANPIALKRGIEKAVEAVTAQLLAAAKEIETKEEIAATAGISAGDSSIGDLIAEAMDKVGKEGVITVEESNALGLELELTEGMRFDKGFLAGYFVTDPERQEAVLEDAYVLLVESKISSVKDLLPLLEKVIQAGKPLVIIAEDVDGEALATLVVNKIRGTFRSVAVKAPGFGDRRKAMLQDMAILTGAQVVSETVGLKLDTVGLEVLGTVRKATVTKDETTLIEGGGEAEQIAGRVKQIRAEIENSDSDYDREKLQERLAKLAGGVAVIKAGAATEVELKERKHRIEDAVRNAKAAVEEGIVAGGGVALIQAGKLAFLQADIIALEGDEATGARIVSLAIDAPLKQIAINAGLEGGVVAEKVRNLPTGHGLNAATGVYEDLLAAGVNDPVKVTRSALQNAASIAALFLTTEAVVADKPERNAPAGGGEGGGGMGGMDF</sequence>
<dbReference type="GO" id="GO:0009408">
    <property type="term" value="P:response to heat"/>
    <property type="evidence" value="ECO:0007669"/>
    <property type="project" value="UniProtKB-ARBA"/>
</dbReference>
<dbReference type="GO" id="GO:0042603">
    <property type="term" value="C:capsule"/>
    <property type="evidence" value="ECO:0007669"/>
    <property type="project" value="UniProtKB-SubCell"/>
</dbReference>
<gene>
    <name evidence="9 14" type="primary">groL</name>
    <name evidence="9" type="synonym">groEL</name>
    <name evidence="14" type="ORF">J4E96_02005</name>
</gene>
<feature type="binding site" evidence="9">
    <location>
        <begin position="29"/>
        <end position="32"/>
    </location>
    <ligand>
        <name>ATP</name>
        <dbReference type="ChEBI" id="CHEBI:30616"/>
    </ligand>
</feature>
<dbReference type="Gene3D" id="1.10.560.10">
    <property type="entry name" value="GroEL-like equatorial domain"/>
    <property type="match status" value="1"/>
</dbReference>
<evidence type="ECO:0000256" key="5">
    <source>
        <dbReference type="ARBA" id="ARBA00022840"/>
    </source>
</evidence>
<dbReference type="SUPFAM" id="SSF52029">
    <property type="entry name" value="GroEL apical domain-like"/>
    <property type="match status" value="1"/>
</dbReference>
<keyword evidence="4 9" id="KW-0547">Nucleotide-binding</keyword>
<dbReference type="InterPro" id="IPR002423">
    <property type="entry name" value="Cpn60/GroEL/TCP-1"/>
</dbReference>
<dbReference type="GO" id="GO:0016853">
    <property type="term" value="F:isomerase activity"/>
    <property type="evidence" value="ECO:0007669"/>
    <property type="project" value="UniProtKB-KW"/>
</dbReference>
<keyword evidence="12" id="KW-0175">Coiled coil</keyword>
<feature type="compositionally biased region" description="Gly residues" evidence="13">
    <location>
        <begin position="532"/>
        <end position="546"/>
    </location>
</feature>
<evidence type="ECO:0000256" key="4">
    <source>
        <dbReference type="ARBA" id="ARBA00022741"/>
    </source>
</evidence>
<comment type="subunit">
    <text evidence="9 11">Forms a cylinder of 14 subunits composed of two heptameric rings stacked back-to-back. Interacts with the co-chaperonin GroES.</text>
</comment>
<dbReference type="Gene3D" id="3.50.7.10">
    <property type="entry name" value="GroEL"/>
    <property type="match status" value="1"/>
</dbReference>
<dbReference type="PANTHER" id="PTHR45633">
    <property type="entry name" value="60 KDA HEAT SHOCK PROTEIN, MITOCHONDRIAL"/>
    <property type="match status" value="1"/>
</dbReference>
<evidence type="ECO:0000256" key="3">
    <source>
        <dbReference type="ARBA" id="ARBA00006607"/>
    </source>
</evidence>
<comment type="subcellular location">
    <subcellularLocation>
        <location evidence="2">Cell surface</location>
    </subcellularLocation>
    <subcellularLocation>
        <location evidence="9">Cytoplasm</location>
    </subcellularLocation>
    <subcellularLocation>
        <location evidence="8">Secreted</location>
        <location evidence="8">Capsule</location>
    </subcellularLocation>
    <subcellularLocation>
        <location evidence="1">Secreted</location>
        <location evidence="1">Cell wall</location>
    </subcellularLocation>
</comment>
<keyword evidence="15" id="KW-1185">Reference proteome</keyword>
<evidence type="ECO:0000256" key="11">
    <source>
        <dbReference type="RuleBase" id="RU000419"/>
    </source>
</evidence>
<dbReference type="NCBIfam" id="NF009488">
    <property type="entry name" value="PRK12850.1"/>
    <property type="match status" value="1"/>
</dbReference>
<keyword evidence="6 9" id="KW-0143">Chaperone</keyword>
<organism evidence="14 15">
    <name type="scientific">Pengzhenrongella sicca</name>
    <dbReference type="NCBI Taxonomy" id="2819238"/>
    <lineage>
        <taxon>Bacteria</taxon>
        <taxon>Bacillati</taxon>
        <taxon>Actinomycetota</taxon>
        <taxon>Actinomycetes</taxon>
        <taxon>Micrococcales</taxon>
        <taxon>Pengzhenrongella</taxon>
    </lineage>
</organism>
<keyword evidence="7 9" id="KW-0413">Isomerase</keyword>
<dbReference type="EMBL" id="CP071868">
    <property type="protein sequence ID" value="QTE29831.1"/>
    <property type="molecule type" value="Genomic_DNA"/>
</dbReference>
<dbReference type="InterPro" id="IPR018370">
    <property type="entry name" value="Chaperonin_Cpn60_CS"/>
</dbReference>
<proteinExistence type="inferred from homology"/>
<dbReference type="SUPFAM" id="SSF54849">
    <property type="entry name" value="GroEL-intermediate domain like"/>
    <property type="match status" value="1"/>
</dbReference>
<dbReference type="CDD" id="cd03344">
    <property type="entry name" value="GroEL"/>
    <property type="match status" value="1"/>
</dbReference>
<evidence type="ECO:0000256" key="8">
    <source>
        <dbReference type="ARBA" id="ARBA00025702"/>
    </source>
</evidence>
<dbReference type="HAMAP" id="MF_00600">
    <property type="entry name" value="CH60"/>
    <property type="match status" value="1"/>
</dbReference>
<feature type="binding site" evidence="9">
    <location>
        <begin position="480"/>
        <end position="482"/>
    </location>
    <ligand>
        <name>ATP</name>
        <dbReference type="ChEBI" id="CHEBI:30616"/>
    </ligand>
</feature>
<name>A0A8A4ZEJ4_9MICO</name>
<evidence type="ECO:0000256" key="2">
    <source>
        <dbReference type="ARBA" id="ARBA00004241"/>
    </source>
</evidence>
<dbReference type="InterPro" id="IPR027410">
    <property type="entry name" value="TCP-1-like_intermed_sf"/>
</dbReference>
<dbReference type="GO" id="GO:0005524">
    <property type="term" value="F:ATP binding"/>
    <property type="evidence" value="ECO:0007669"/>
    <property type="project" value="UniProtKB-UniRule"/>
</dbReference>
<evidence type="ECO:0000256" key="10">
    <source>
        <dbReference type="RuleBase" id="RU000418"/>
    </source>
</evidence>
<dbReference type="PRINTS" id="PR00298">
    <property type="entry name" value="CHAPERONIN60"/>
</dbReference>
<feature type="region of interest" description="Disordered" evidence="13">
    <location>
        <begin position="526"/>
        <end position="546"/>
    </location>
</feature>
<dbReference type="InterPro" id="IPR027409">
    <property type="entry name" value="GroEL-like_apical_dom_sf"/>
</dbReference>
<comment type="function">
    <text evidence="9 11">Together with its co-chaperonin GroES, plays an essential role in assisting protein folding. The GroEL-GroES system forms a nano-cage that allows encapsulation of the non-native substrate proteins and provides a physical environment optimized to promote and accelerate protein folding.</text>
</comment>
<dbReference type="FunFam" id="3.50.7.10:FF:000001">
    <property type="entry name" value="60 kDa chaperonin"/>
    <property type="match status" value="1"/>
</dbReference>
<evidence type="ECO:0000313" key="15">
    <source>
        <dbReference type="Proteomes" id="UP000663937"/>
    </source>
</evidence>
<feature type="coiled-coil region" evidence="12">
    <location>
        <begin position="344"/>
        <end position="407"/>
    </location>
</feature>
<dbReference type="RefSeq" id="WP_227424137.1">
    <property type="nucleotide sequence ID" value="NZ_CP071868.1"/>
</dbReference>
<keyword evidence="9" id="KW-0963">Cytoplasm</keyword>
<accession>A0A8A4ZEJ4</accession>